<dbReference type="Pfam" id="PF07332">
    <property type="entry name" value="Phage_holin_3_6"/>
    <property type="match status" value="1"/>
</dbReference>
<evidence type="ECO:0000256" key="1">
    <source>
        <dbReference type="SAM" id="MobiDB-lite"/>
    </source>
</evidence>
<dbReference type="AlphaFoldDB" id="A0A7Z2VU96"/>
<feature type="transmembrane region" description="Helical" evidence="2">
    <location>
        <begin position="73"/>
        <end position="92"/>
    </location>
</feature>
<evidence type="ECO:0000313" key="3">
    <source>
        <dbReference type="EMBL" id="QJD99283.1"/>
    </source>
</evidence>
<protein>
    <recommendedName>
        <fullName evidence="5">Phage holin family protein</fullName>
    </recommendedName>
</protein>
<name>A0A7Z2VU96_9BURK</name>
<reference evidence="3 4" key="1">
    <citation type="submission" date="2020-04" db="EMBL/GenBank/DDBJ databases">
        <title>Genome sequencing of novel species.</title>
        <authorList>
            <person name="Heo J."/>
            <person name="Kim S.-J."/>
            <person name="Kim J.-S."/>
            <person name="Hong S.-B."/>
            <person name="Kwon S.-W."/>
        </authorList>
    </citation>
    <scope>NUCLEOTIDE SEQUENCE [LARGE SCALE GENOMIC DNA]</scope>
    <source>
        <strain evidence="3 4">GN2-R2</strain>
    </source>
</reference>
<feature type="compositionally biased region" description="Basic and acidic residues" evidence="1">
    <location>
        <begin position="130"/>
        <end position="141"/>
    </location>
</feature>
<sequence>MAILAAARCAASTLLDMAHTRLALAAVEFREDAQRMLVYLAMGAVAVFLVCGAIMLAALFVIVLFWDTYPLQATAGMAILFALGALAILLKIKSALGAHPPMLQSTIAELKNDVAQLRGHAAAVTSSNPAERHAHPEKTHG</sequence>
<gene>
    <name evidence="3" type="ORF">HH212_03910</name>
</gene>
<evidence type="ECO:0000256" key="2">
    <source>
        <dbReference type="SAM" id="Phobius"/>
    </source>
</evidence>
<keyword evidence="4" id="KW-1185">Reference proteome</keyword>
<dbReference type="Proteomes" id="UP000502415">
    <property type="component" value="Chromosome"/>
</dbReference>
<evidence type="ECO:0000313" key="4">
    <source>
        <dbReference type="Proteomes" id="UP000502415"/>
    </source>
</evidence>
<keyword evidence="2" id="KW-0812">Transmembrane</keyword>
<dbReference type="KEGG" id="mfy:HH212_03910"/>
<dbReference type="RefSeq" id="WP_169434180.1">
    <property type="nucleotide sequence ID" value="NZ_CP051685.1"/>
</dbReference>
<accession>A0A7Z2VU96</accession>
<dbReference type="InterPro" id="IPR009937">
    <property type="entry name" value="Phage_holin_3_6"/>
</dbReference>
<keyword evidence="2" id="KW-0472">Membrane</keyword>
<dbReference type="EMBL" id="CP051685">
    <property type="protein sequence ID" value="QJD99283.1"/>
    <property type="molecule type" value="Genomic_DNA"/>
</dbReference>
<evidence type="ECO:0008006" key="5">
    <source>
        <dbReference type="Google" id="ProtNLM"/>
    </source>
</evidence>
<organism evidence="3 4">
    <name type="scientific">Massilia forsythiae</name>
    <dbReference type="NCBI Taxonomy" id="2728020"/>
    <lineage>
        <taxon>Bacteria</taxon>
        <taxon>Pseudomonadati</taxon>
        <taxon>Pseudomonadota</taxon>
        <taxon>Betaproteobacteria</taxon>
        <taxon>Burkholderiales</taxon>
        <taxon>Oxalobacteraceae</taxon>
        <taxon>Telluria group</taxon>
        <taxon>Massilia</taxon>
    </lineage>
</organism>
<keyword evidence="2" id="KW-1133">Transmembrane helix</keyword>
<proteinExistence type="predicted"/>
<feature type="region of interest" description="Disordered" evidence="1">
    <location>
        <begin position="122"/>
        <end position="141"/>
    </location>
</feature>
<feature type="transmembrane region" description="Helical" evidence="2">
    <location>
        <begin position="41"/>
        <end position="66"/>
    </location>
</feature>